<keyword evidence="2" id="KW-1185">Reference proteome</keyword>
<gene>
    <name evidence="1" type="ORF">Hypma_003874</name>
</gene>
<dbReference type="InParanoid" id="A0A369K1T8"/>
<accession>A0A369K1T8</accession>
<evidence type="ECO:0000313" key="1">
    <source>
        <dbReference type="EMBL" id="RDB27552.1"/>
    </source>
</evidence>
<protein>
    <submittedName>
        <fullName evidence="1">Uncharacterized protein</fullName>
    </submittedName>
</protein>
<comment type="caution">
    <text evidence="1">The sequence shown here is derived from an EMBL/GenBank/DDBJ whole genome shotgun (WGS) entry which is preliminary data.</text>
</comment>
<name>A0A369K1T8_HYPMA</name>
<evidence type="ECO:0000313" key="2">
    <source>
        <dbReference type="Proteomes" id="UP000076154"/>
    </source>
</evidence>
<dbReference type="OrthoDB" id="3219467at2759"/>
<proteinExistence type="predicted"/>
<dbReference type="Proteomes" id="UP000076154">
    <property type="component" value="Unassembled WGS sequence"/>
</dbReference>
<organism evidence="1 2">
    <name type="scientific">Hypsizygus marmoreus</name>
    <name type="common">White beech mushroom</name>
    <name type="synonym">Agaricus marmoreus</name>
    <dbReference type="NCBI Taxonomy" id="39966"/>
    <lineage>
        <taxon>Eukaryota</taxon>
        <taxon>Fungi</taxon>
        <taxon>Dikarya</taxon>
        <taxon>Basidiomycota</taxon>
        <taxon>Agaricomycotina</taxon>
        <taxon>Agaricomycetes</taxon>
        <taxon>Agaricomycetidae</taxon>
        <taxon>Agaricales</taxon>
        <taxon>Tricholomatineae</taxon>
        <taxon>Lyophyllaceae</taxon>
        <taxon>Hypsizygus</taxon>
    </lineage>
</organism>
<sequence>MSDPTQPQAPTTNPSFTWATTVSKIDYKLGGITKPVSISFVHREGDADDYIRLDTSSSEIHIKFEDLIARLDDDPTEGRAFKADKKKRWFACSLWSKTGKLLSKNDEVFSKRVSPKILETLSALDDDPKNGSATPGRYALAWEKVLLAAVEYSKKMRPLAGRKIRRRISLLRHTKERSPIGPSCLKASVKADADPNVAAQCTFEVLTVAQVQARNDLVHLSTHPLGFYRTYVTFATLATLVDLQVGQVGGSWFRSMPSLATVGLLNTELLTRGVKFRHKQSLVSATTHTRNFMYHGHTSDGEKRDPTEGIMGDSANKWAKRAVNATVPGPGLGWTGDGTVAEWLHRIAHRFDGSEADIFYNLICGTTECNTHMIRAEGTISRLLLSDKILSVSLLTSTTDVGQIAMLDRNGLQAVVPVPWHNPNVGFDQRYYWVTSHLDYEIQCVGYDNNQDVPPHTTRFYPFHRYSPLTYEFALDKLVLQKWLENLPADYV</sequence>
<dbReference type="AlphaFoldDB" id="A0A369K1T8"/>
<reference evidence="1" key="1">
    <citation type="submission" date="2018-04" db="EMBL/GenBank/DDBJ databases">
        <title>Whole genome sequencing of Hypsizygus marmoreus.</title>
        <authorList>
            <person name="Choi I.-G."/>
            <person name="Min B."/>
            <person name="Kim J.-G."/>
            <person name="Kim S."/>
            <person name="Oh Y.-L."/>
            <person name="Kong W.-S."/>
            <person name="Park H."/>
            <person name="Jeong J."/>
            <person name="Song E.-S."/>
        </authorList>
    </citation>
    <scope>NUCLEOTIDE SEQUENCE [LARGE SCALE GENOMIC DNA]</scope>
    <source>
        <strain evidence="1">51987-8</strain>
    </source>
</reference>
<dbReference type="EMBL" id="LUEZ02000015">
    <property type="protein sequence ID" value="RDB27552.1"/>
    <property type="molecule type" value="Genomic_DNA"/>
</dbReference>